<dbReference type="NCBIfam" id="TIGR03848">
    <property type="entry name" value="MSMEG_4193"/>
    <property type="match status" value="1"/>
</dbReference>
<dbReference type="Proteomes" id="UP001500556">
    <property type="component" value="Unassembled WGS sequence"/>
</dbReference>
<evidence type="ECO:0000313" key="2">
    <source>
        <dbReference type="EMBL" id="GAA4730276.1"/>
    </source>
</evidence>
<gene>
    <name evidence="2" type="ORF">GCM10025782_31650</name>
</gene>
<dbReference type="InterPro" id="IPR022492">
    <property type="entry name" value="Phosphomutase_MSMEG4193_put"/>
</dbReference>
<dbReference type="Pfam" id="PF00300">
    <property type="entry name" value="His_Phos_1"/>
    <property type="match status" value="1"/>
</dbReference>
<feature type="compositionally biased region" description="Low complexity" evidence="1">
    <location>
        <begin position="211"/>
        <end position="237"/>
    </location>
</feature>
<comment type="caution">
    <text evidence="2">The sequence shown here is derived from an EMBL/GenBank/DDBJ whole genome shotgun (WGS) entry which is preliminary data.</text>
</comment>
<dbReference type="SUPFAM" id="SSF53254">
    <property type="entry name" value="Phosphoglycerate mutase-like"/>
    <property type="match status" value="1"/>
</dbReference>
<organism evidence="2 3">
    <name type="scientific">Pedococcus ginsenosidimutans</name>
    <dbReference type="NCBI Taxonomy" id="490570"/>
    <lineage>
        <taxon>Bacteria</taxon>
        <taxon>Bacillati</taxon>
        <taxon>Actinomycetota</taxon>
        <taxon>Actinomycetes</taxon>
        <taxon>Micrococcales</taxon>
        <taxon>Intrasporangiaceae</taxon>
        <taxon>Pedococcus</taxon>
    </lineage>
</organism>
<feature type="region of interest" description="Disordered" evidence="1">
    <location>
        <begin position="211"/>
        <end position="244"/>
    </location>
</feature>
<dbReference type="RefSeq" id="WP_345504802.1">
    <property type="nucleotide sequence ID" value="NZ_BAABLO010000012.1"/>
</dbReference>
<dbReference type="PANTHER" id="PTHR48100">
    <property type="entry name" value="BROAD-SPECIFICITY PHOSPHATASE YOR283W-RELATED"/>
    <property type="match status" value="1"/>
</dbReference>
<dbReference type="SMART" id="SM00855">
    <property type="entry name" value="PGAM"/>
    <property type="match status" value="1"/>
</dbReference>
<evidence type="ECO:0000256" key="1">
    <source>
        <dbReference type="SAM" id="MobiDB-lite"/>
    </source>
</evidence>
<dbReference type="InterPro" id="IPR013078">
    <property type="entry name" value="His_Pase_superF_clade-1"/>
</dbReference>
<dbReference type="CDD" id="cd07067">
    <property type="entry name" value="HP_PGM_like"/>
    <property type="match status" value="1"/>
</dbReference>
<keyword evidence="3" id="KW-1185">Reference proteome</keyword>
<dbReference type="InterPro" id="IPR050275">
    <property type="entry name" value="PGM_Phosphatase"/>
</dbReference>
<dbReference type="InterPro" id="IPR029033">
    <property type="entry name" value="His_PPase_superfam"/>
</dbReference>
<name>A0ABP8YJG4_9MICO</name>
<accession>A0ABP8YJG4</accession>
<dbReference type="PANTHER" id="PTHR48100:SF2">
    <property type="entry name" value="CONSERVED PROTEIN"/>
    <property type="match status" value="1"/>
</dbReference>
<proteinExistence type="predicted"/>
<sequence>MPTLLLVRHGHSSANGEGILAGRLPGVHLTERGRGQAAALGERFAGAQVVRVVSSPLERCLETAQPLAAAAGVEVVVDDGLQECAYGAWSGRKLSELAKEPLWSTVQDDPASARFPDHDEYAAESLQEMSDRVVEAVRRHDAQVREEHGPGAVWVAVSHGDLVKAVLADATGAGLGHFQRYTADPASVCAIRYGERHTFLLSANELAPDLARFRPPADAPPAGETPTATDAAPTGDAQVGGGAG</sequence>
<evidence type="ECO:0000313" key="3">
    <source>
        <dbReference type="Proteomes" id="UP001500556"/>
    </source>
</evidence>
<reference evidence="3" key="1">
    <citation type="journal article" date="2019" name="Int. J. Syst. Evol. Microbiol.">
        <title>The Global Catalogue of Microorganisms (GCM) 10K type strain sequencing project: providing services to taxonomists for standard genome sequencing and annotation.</title>
        <authorList>
            <consortium name="The Broad Institute Genomics Platform"/>
            <consortium name="The Broad Institute Genome Sequencing Center for Infectious Disease"/>
            <person name="Wu L."/>
            <person name="Ma J."/>
        </authorList>
    </citation>
    <scope>NUCLEOTIDE SEQUENCE [LARGE SCALE GENOMIC DNA]</scope>
    <source>
        <strain evidence="3">JCM 18961</strain>
    </source>
</reference>
<dbReference type="EMBL" id="BAABLO010000012">
    <property type="protein sequence ID" value="GAA4730276.1"/>
    <property type="molecule type" value="Genomic_DNA"/>
</dbReference>
<dbReference type="Gene3D" id="3.40.50.1240">
    <property type="entry name" value="Phosphoglycerate mutase-like"/>
    <property type="match status" value="1"/>
</dbReference>
<protein>
    <submittedName>
        <fullName evidence="2">Histidine phosphatase family protein</fullName>
    </submittedName>
</protein>